<dbReference type="Proteomes" id="UP000035642">
    <property type="component" value="Unassembled WGS sequence"/>
</dbReference>
<protein>
    <submittedName>
        <fullName evidence="2">SHSP domain-containing protein</fullName>
    </submittedName>
</protein>
<name>A0A0K0DDF1_ANGCA</name>
<sequence>MFRYSYQVLLRDMWQRTISHQLDNVTFTTDSSLELTARIPVASKDHKNIDDGENGRYVDRPEDQHRLTRRREIDARIVSYRESENRIGI</sequence>
<evidence type="ECO:0000313" key="1">
    <source>
        <dbReference type="Proteomes" id="UP000035642"/>
    </source>
</evidence>
<reference evidence="1" key="1">
    <citation type="submission" date="2012-09" db="EMBL/GenBank/DDBJ databases">
        <authorList>
            <person name="Martin A.A."/>
        </authorList>
    </citation>
    <scope>NUCLEOTIDE SEQUENCE</scope>
</reference>
<accession>A0A0K0DDF1</accession>
<reference evidence="2" key="2">
    <citation type="submission" date="2017-02" db="UniProtKB">
        <authorList>
            <consortium name="WormBaseParasite"/>
        </authorList>
    </citation>
    <scope>IDENTIFICATION</scope>
</reference>
<dbReference type="WBParaSite" id="ACAC_0000874401-mRNA-1">
    <property type="protein sequence ID" value="ACAC_0000874401-mRNA-1"/>
    <property type="gene ID" value="ACAC_0000874401"/>
</dbReference>
<keyword evidence="1" id="KW-1185">Reference proteome</keyword>
<evidence type="ECO:0000313" key="2">
    <source>
        <dbReference type="WBParaSite" id="ACAC_0000874401-mRNA-1"/>
    </source>
</evidence>
<organism evidence="1 2">
    <name type="scientific">Angiostrongylus cantonensis</name>
    <name type="common">Rat lungworm</name>
    <dbReference type="NCBI Taxonomy" id="6313"/>
    <lineage>
        <taxon>Eukaryota</taxon>
        <taxon>Metazoa</taxon>
        <taxon>Ecdysozoa</taxon>
        <taxon>Nematoda</taxon>
        <taxon>Chromadorea</taxon>
        <taxon>Rhabditida</taxon>
        <taxon>Rhabditina</taxon>
        <taxon>Rhabditomorpha</taxon>
        <taxon>Strongyloidea</taxon>
        <taxon>Metastrongylidae</taxon>
        <taxon>Angiostrongylus</taxon>
    </lineage>
</organism>
<dbReference type="AlphaFoldDB" id="A0A0K0DDF1"/>
<proteinExistence type="predicted"/>